<dbReference type="EMBL" id="JAHYIQ010000024">
    <property type="protein sequence ID" value="KAK1122005.1"/>
    <property type="molecule type" value="Genomic_DNA"/>
</dbReference>
<sequence>MARGAWDTREGKGELALFYRKGLIALPITDNATINDLREVGLRNGEGCGYGGAGGWTERGAGMEIGTWSRMGMRLGIWEQVEVGACKRDNEESVVLSACGPVRACVRECVRTVKQERVDGPIGARRNEVHKVQRGLVGKGEARRWLATRAWMLVGSSGEPCRRMEGRVRASPFPLSHGRSVSKERGEGEARKRARVMVFEIAKRSVGGTGKAIRTWAIAGYYGDVRDVSSIILIAEITGASMAPTTGGSWSTLPTAATEFSATRGHLHPPSPWSCPLSFFITSVKFLPSTNTEAGEEMQQR</sequence>
<reference evidence="1" key="1">
    <citation type="submission" date="2021-10" db="EMBL/GenBank/DDBJ databases">
        <title>Melipona bicolor Genome sequencing and assembly.</title>
        <authorList>
            <person name="Araujo N.S."/>
            <person name="Arias M.C."/>
        </authorList>
    </citation>
    <scope>NUCLEOTIDE SEQUENCE</scope>
    <source>
        <strain evidence="1">USP_2M_L1-L4_2017</strain>
        <tissue evidence="1">Whole body</tissue>
    </source>
</reference>
<keyword evidence="2" id="KW-1185">Reference proteome</keyword>
<evidence type="ECO:0000313" key="1">
    <source>
        <dbReference type="EMBL" id="KAK1122005.1"/>
    </source>
</evidence>
<evidence type="ECO:0000313" key="2">
    <source>
        <dbReference type="Proteomes" id="UP001177670"/>
    </source>
</evidence>
<gene>
    <name evidence="1" type="ORF">K0M31_009853</name>
</gene>
<accession>A0AA40FMU8</accession>
<protein>
    <submittedName>
        <fullName evidence="1">Uncharacterized protein</fullName>
    </submittedName>
</protein>
<comment type="caution">
    <text evidence="1">The sequence shown here is derived from an EMBL/GenBank/DDBJ whole genome shotgun (WGS) entry which is preliminary data.</text>
</comment>
<name>A0AA40FMU8_9HYME</name>
<dbReference type="AlphaFoldDB" id="A0AA40FMU8"/>
<proteinExistence type="predicted"/>
<organism evidence="1 2">
    <name type="scientific">Melipona bicolor</name>
    <dbReference type="NCBI Taxonomy" id="60889"/>
    <lineage>
        <taxon>Eukaryota</taxon>
        <taxon>Metazoa</taxon>
        <taxon>Ecdysozoa</taxon>
        <taxon>Arthropoda</taxon>
        <taxon>Hexapoda</taxon>
        <taxon>Insecta</taxon>
        <taxon>Pterygota</taxon>
        <taxon>Neoptera</taxon>
        <taxon>Endopterygota</taxon>
        <taxon>Hymenoptera</taxon>
        <taxon>Apocrita</taxon>
        <taxon>Aculeata</taxon>
        <taxon>Apoidea</taxon>
        <taxon>Anthophila</taxon>
        <taxon>Apidae</taxon>
        <taxon>Melipona</taxon>
    </lineage>
</organism>
<dbReference type="Proteomes" id="UP001177670">
    <property type="component" value="Unassembled WGS sequence"/>
</dbReference>